<protein>
    <recommendedName>
        <fullName evidence="5">HMG box domain-containing protein</fullName>
    </recommendedName>
</protein>
<feature type="compositionally biased region" description="Low complexity" evidence="4">
    <location>
        <begin position="507"/>
        <end position="535"/>
    </location>
</feature>
<gene>
    <name evidence="6" type="ORF">DFP72DRAFT_1060693</name>
</gene>
<reference evidence="6 7" key="1">
    <citation type="submission" date="2020-07" db="EMBL/GenBank/DDBJ databases">
        <title>Comparative genomics of pyrophilous fungi reveals a link between fire events and developmental genes.</title>
        <authorList>
            <consortium name="DOE Joint Genome Institute"/>
            <person name="Steindorff A.S."/>
            <person name="Carver A."/>
            <person name="Calhoun S."/>
            <person name="Stillman K."/>
            <person name="Liu H."/>
            <person name="Lipzen A."/>
            <person name="Pangilinan J."/>
            <person name="Labutti K."/>
            <person name="Bruns T.D."/>
            <person name="Grigoriev I.V."/>
        </authorList>
    </citation>
    <scope>NUCLEOTIDE SEQUENCE [LARGE SCALE GENOMIC DNA]</scope>
    <source>
        <strain evidence="6 7">CBS 144469</strain>
    </source>
</reference>
<dbReference type="CDD" id="cd01389">
    <property type="entry name" value="HMG-box_ROX1-like"/>
    <property type="match status" value="1"/>
</dbReference>
<dbReference type="Pfam" id="PF00505">
    <property type="entry name" value="HMG_box"/>
    <property type="match status" value="1"/>
</dbReference>
<feature type="region of interest" description="Disordered" evidence="4">
    <location>
        <begin position="209"/>
        <end position="268"/>
    </location>
</feature>
<feature type="region of interest" description="Disordered" evidence="4">
    <location>
        <begin position="1"/>
        <end position="57"/>
    </location>
</feature>
<dbReference type="InterPro" id="IPR051356">
    <property type="entry name" value="SOX/SOX-like_TF"/>
</dbReference>
<dbReference type="GO" id="GO:0000981">
    <property type="term" value="F:DNA-binding transcription factor activity, RNA polymerase II-specific"/>
    <property type="evidence" value="ECO:0007669"/>
    <property type="project" value="TreeGrafter"/>
</dbReference>
<dbReference type="AlphaFoldDB" id="A0A8H6IBF8"/>
<evidence type="ECO:0000256" key="4">
    <source>
        <dbReference type="SAM" id="MobiDB-lite"/>
    </source>
</evidence>
<keyword evidence="2 3" id="KW-0539">Nucleus</keyword>
<keyword evidence="1 3" id="KW-0238">DNA-binding</keyword>
<feature type="region of interest" description="Disordered" evidence="4">
    <location>
        <begin position="507"/>
        <end position="544"/>
    </location>
</feature>
<dbReference type="InterPro" id="IPR036910">
    <property type="entry name" value="HMG_box_dom_sf"/>
</dbReference>
<evidence type="ECO:0000256" key="1">
    <source>
        <dbReference type="ARBA" id="ARBA00023125"/>
    </source>
</evidence>
<dbReference type="SMART" id="SM00398">
    <property type="entry name" value="HMG"/>
    <property type="match status" value="1"/>
</dbReference>
<feature type="DNA-binding region" description="HMG box" evidence="3">
    <location>
        <begin position="124"/>
        <end position="224"/>
    </location>
</feature>
<dbReference type="PANTHER" id="PTHR45789">
    <property type="entry name" value="FI18025P1"/>
    <property type="match status" value="1"/>
</dbReference>
<feature type="region of interest" description="Disordered" evidence="4">
    <location>
        <begin position="148"/>
        <end position="192"/>
    </location>
</feature>
<feature type="compositionally biased region" description="Polar residues" evidence="4">
    <location>
        <begin position="19"/>
        <end position="57"/>
    </location>
</feature>
<keyword evidence="7" id="KW-1185">Reference proteome</keyword>
<sequence length="544" mass="58158">MSNSPSPSSSSHSDNGPNDQRTAPSSNVAAGPSTSGNGSARHGASSSNAGPEVQFQYSLPPQYRAPIYYRTQHATYPAPVWPVPNYTTASNDDDCEEEVAEVETEPEDDGGNGKGKEKEEEKKIPRPANSFILFRKAFCADMKSKLKSDASIGADTQPKDEDAANDKDGDGDEAKPLPLLRVQSDVSKEAGKRWRALLPHERALWDAKAVEAKEEHKRKYPGYRYRPIKKSKKSRAVQPKGSERKATVEDGGSDDDEELDRPTKRRKVRKERDFGGRVLLACVPILCPPSPPSGDVFDEPFAAALGNTNIATSAGPLVCLAQDSSILPVGLEDVPLQGLAEEQVYGQPPRDNGIHGAPAFVPDFALALNSEQPFAFGQNDFGNFYPQNFINDYASGSTSASASASASASTVQPFNYGDIPWRPSGDEIVYYGHDSIYIPDYTAGPYLDNPAKALVHLAPTFRVDSMKIDSLPLPLGTESLTQSSSQLETDLQEFLADAEVSDSTLAPVAAPSPAVSAVSDSAPSVSPASESVPEPTSDSGPGRG</sequence>
<feature type="compositionally biased region" description="Low complexity" evidence="4">
    <location>
        <begin position="1"/>
        <end position="18"/>
    </location>
</feature>
<feature type="compositionally biased region" description="Basic and acidic residues" evidence="4">
    <location>
        <begin position="157"/>
        <end position="175"/>
    </location>
</feature>
<dbReference type="Proteomes" id="UP000521943">
    <property type="component" value="Unassembled WGS sequence"/>
</dbReference>
<evidence type="ECO:0000313" key="7">
    <source>
        <dbReference type="Proteomes" id="UP000521943"/>
    </source>
</evidence>
<dbReference type="PANTHER" id="PTHR45789:SF2">
    <property type="entry name" value="FI18025P1"/>
    <property type="match status" value="1"/>
</dbReference>
<dbReference type="GO" id="GO:0000978">
    <property type="term" value="F:RNA polymerase II cis-regulatory region sequence-specific DNA binding"/>
    <property type="evidence" value="ECO:0007669"/>
    <property type="project" value="TreeGrafter"/>
</dbReference>
<accession>A0A8H6IBF8</accession>
<feature type="region of interest" description="Disordered" evidence="4">
    <location>
        <begin position="75"/>
        <end position="127"/>
    </location>
</feature>
<dbReference type="SUPFAM" id="SSF47095">
    <property type="entry name" value="HMG-box"/>
    <property type="match status" value="1"/>
</dbReference>
<dbReference type="EMBL" id="JACGCI010000007">
    <property type="protein sequence ID" value="KAF6762445.1"/>
    <property type="molecule type" value="Genomic_DNA"/>
</dbReference>
<name>A0A8H6IBF8_9AGAR</name>
<feature type="compositionally biased region" description="Acidic residues" evidence="4">
    <location>
        <begin position="91"/>
        <end position="110"/>
    </location>
</feature>
<feature type="compositionally biased region" description="Basic and acidic residues" evidence="4">
    <location>
        <begin position="114"/>
        <end position="124"/>
    </location>
</feature>
<dbReference type="GO" id="GO:0005634">
    <property type="term" value="C:nucleus"/>
    <property type="evidence" value="ECO:0007669"/>
    <property type="project" value="UniProtKB-UniRule"/>
</dbReference>
<organism evidence="6 7">
    <name type="scientific">Ephemerocybe angulata</name>
    <dbReference type="NCBI Taxonomy" id="980116"/>
    <lineage>
        <taxon>Eukaryota</taxon>
        <taxon>Fungi</taxon>
        <taxon>Dikarya</taxon>
        <taxon>Basidiomycota</taxon>
        <taxon>Agaricomycotina</taxon>
        <taxon>Agaricomycetes</taxon>
        <taxon>Agaricomycetidae</taxon>
        <taxon>Agaricales</taxon>
        <taxon>Agaricineae</taxon>
        <taxon>Psathyrellaceae</taxon>
        <taxon>Ephemerocybe</taxon>
    </lineage>
</organism>
<feature type="compositionally biased region" description="Basic residues" evidence="4">
    <location>
        <begin position="218"/>
        <end position="235"/>
    </location>
</feature>
<evidence type="ECO:0000256" key="2">
    <source>
        <dbReference type="ARBA" id="ARBA00023242"/>
    </source>
</evidence>
<dbReference type="InterPro" id="IPR009071">
    <property type="entry name" value="HMG_box_dom"/>
</dbReference>
<evidence type="ECO:0000259" key="5">
    <source>
        <dbReference type="PROSITE" id="PS50118"/>
    </source>
</evidence>
<feature type="domain" description="HMG box" evidence="5">
    <location>
        <begin position="124"/>
        <end position="224"/>
    </location>
</feature>
<dbReference type="Gene3D" id="1.10.30.10">
    <property type="entry name" value="High mobility group box domain"/>
    <property type="match status" value="1"/>
</dbReference>
<dbReference type="PROSITE" id="PS50118">
    <property type="entry name" value="HMG_BOX_2"/>
    <property type="match status" value="1"/>
</dbReference>
<evidence type="ECO:0000256" key="3">
    <source>
        <dbReference type="PROSITE-ProRule" id="PRU00267"/>
    </source>
</evidence>
<proteinExistence type="predicted"/>
<comment type="caution">
    <text evidence="6">The sequence shown here is derived from an EMBL/GenBank/DDBJ whole genome shotgun (WGS) entry which is preliminary data.</text>
</comment>
<dbReference type="OrthoDB" id="6247875at2759"/>
<evidence type="ECO:0000313" key="6">
    <source>
        <dbReference type="EMBL" id="KAF6762445.1"/>
    </source>
</evidence>